<organism evidence="3 4">
    <name type="scientific">Sphenostylis stenocarpa</name>
    <dbReference type="NCBI Taxonomy" id="92480"/>
    <lineage>
        <taxon>Eukaryota</taxon>
        <taxon>Viridiplantae</taxon>
        <taxon>Streptophyta</taxon>
        <taxon>Embryophyta</taxon>
        <taxon>Tracheophyta</taxon>
        <taxon>Spermatophyta</taxon>
        <taxon>Magnoliopsida</taxon>
        <taxon>eudicotyledons</taxon>
        <taxon>Gunneridae</taxon>
        <taxon>Pentapetalae</taxon>
        <taxon>rosids</taxon>
        <taxon>fabids</taxon>
        <taxon>Fabales</taxon>
        <taxon>Fabaceae</taxon>
        <taxon>Papilionoideae</taxon>
        <taxon>50 kb inversion clade</taxon>
        <taxon>NPAAA clade</taxon>
        <taxon>indigoferoid/millettioid clade</taxon>
        <taxon>Phaseoleae</taxon>
        <taxon>Sphenostylis</taxon>
    </lineage>
</organism>
<dbReference type="Pfam" id="PF03398">
    <property type="entry name" value="Ist1"/>
    <property type="match status" value="1"/>
</dbReference>
<dbReference type="InterPro" id="IPR042277">
    <property type="entry name" value="IST1-like"/>
</dbReference>
<gene>
    <name evidence="3" type="ORF">AYBTSS11_LOCUS7841</name>
</gene>
<reference evidence="3" key="1">
    <citation type="submission" date="2023-10" db="EMBL/GenBank/DDBJ databases">
        <authorList>
            <person name="Domelevo Entfellner J.-B."/>
        </authorList>
    </citation>
    <scope>NUCLEOTIDE SEQUENCE</scope>
</reference>
<dbReference type="GO" id="GO:0015031">
    <property type="term" value="P:protein transport"/>
    <property type="evidence" value="ECO:0007669"/>
    <property type="project" value="InterPro"/>
</dbReference>
<feature type="region of interest" description="Disordered" evidence="2">
    <location>
        <begin position="309"/>
        <end position="329"/>
    </location>
</feature>
<feature type="region of interest" description="Disordered" evidence="2">
    <location>
        <begin position="390"/>
        <end position="540"/>
    </location>
</feature>
<protein>
    <recommendedName>
        <fullName evidence="5">IST1-like protein</fullName>
    </recommendedName>
</protein>
<evidence type="ECO:0000313" key="3">
    <source>
        <dbReference type="EMBL" id="CAJ1937124.1"/>
    </source>
</evidence>
<dbReference type="PANTHER" id="PTHR12161:SF13">
    <property type="entry name" value="REGULATOR OF VPS4 ACTIVITY IN THE MVB PATHWAY PROTEIN"/>
    <property type="match status" value="1"/>
</dbReference>
<accession>A0AA86VX62</accession>
<dbReference type="Gramene" id="rna-AYBTSS11_LOCUS7841">
    <property type="protein sequence ID" value="CAJ1937124.1"/>
    <property type="gene ID" value="gene-AYBTSS11_LOCUS7841"/>
</dbReference>
<dbReference type="PANTHER" id="PTHR12161">
    <property type="entry name" value="IST1 FAMILY MEMBER"/>
    <property type="match status" value="1"/>
</dbReference>
<keyword evidence="4" id="KW-1185">Reference proteome</keyword>
<dbReference type="Proteomes" id="UP001189624">
    <property type="component" value="Chromosome 3"/>
</dbReference>
<dbReference type="InterPro" id="IPR005061">
    <property type="entry name" value="Ist1"/>
</dbReference>
<evidence type="ECO:0000256" key="1">
    <source>
        <dbReference type="ARBA" id="ARBA00005536"/>
    </source>
</evidence>
<dbReference type="AlphaFoldDB" id="A0AA86VX62"/>
<evidence type="ECO:0000313" key="4">
    <source>
        <dbReference type="Proteomes" id="UP001189624"/>
    </source>
</evidence>
<evidence type="ECO:0008006" key="5">
    <source>
        <dbReference type="Google" id="ProtNLM"/>
    </source>
</evidence>
<sequence>MARIGIMSGFRSTDTTAKTALKLAVSRIRLLKNTNEGRVKQLRRELAHLLQSGHNHAARVRVEHVVMEEKRMGAYNLIEIYCELIAAHMPMIKSQKECPINLKEAISSVIFASPRCSDIPELVEVRKRITAKYGREFVSAAVELRPGCGLVEKLSTIAPDGPTKIKILIEIAEEYNIRWQPSLEENAEKLSRDLLVGPNTFEKSTYVEPPQLHVPPVDDERGTPSLRSSCQLKEMRDKSKSFYEKHGKLNPSGTRNQEMDFGNLYPENMSAFQKGRQNWEMEFKDAATAAQAAAESAERASVAARAAAELSNREKLTRQGSKSSSRGGLRAELSQEYAFHAAKYLSAGYVNSTFRRSSFEIHHEQTNPREQHFLVGTHNEHYIANKKSSTSGSSAYLYSDSSDSEVGDPKQNSVTLAHPTSDLSRRMLAPSKTGTCLSLEDDPLSKASKSSCSGAGGKSSRVSYESKDQKVSFKDNWGSDEHGSAEHAACKPSSEPKIEEPSSSLTKTMIPDEEEASKSLNCNEDDPSKERANHVHPKLPDYDTFAVQLLSRKKGRQ</sequence>
<dbReference type="FunFam" id="1.20.1260.60:FF:000003">
    <property type="entry name" value="IST1-like protein isoform A"/>
    <property type="match status" value="1"/>
</dbReference>
<evidence type="ECO:0000256" key="2">
    <source>
        <dbReference type="SAM" id="MobiDB-lite"/>
    </source>
</evidence>
<dbReference type="EMBL" id="OY731400">
    <property type="protein sequence ID" value="CAJ1937124.1"/>
    <property type="molecule type" value="Genomic_DNA"/>
</dbReference>
<feature type="compositionally biased region" description="Basic and acidic residues" evidence="2">
    <location>
        <begin position="526"/>
        <end position="540"/>
    </location>
</feature>
<feature type="compositionally biased region" description="Basic and acidic residues" evidence="2">
    <location>
        <begin position="464"/>
        <end position="500"/>
    </location>
</feature>
<comment type="similarity">
    <text evidence="1">Belongs to the IST1 family.</text>
</comment>
<name>A0AA86VX62_9FABA</name>
<proteinExistence type="inferred from homology"/>
<dbReference type="Gene3D" id="1.20.1260.60">
    <property type="entry name" value="Vacuolar protein sorting-associated protein Ist1"/>
    <property type="match status" value="1"/>
</dbReference>
<feature type="compositionally biased region" description="Low complexity" evidence="2">
    <location>
        <begin position="390"/>
        <end position="401"/>
    </location>
</feature>